<comment type="similarity">
    <text evidence="1">Belongs to the NAD(P)-dependent epimerase/dehydratase family.</text>
</comment>
<evidence type="ECO:0000256" key="3">
    <source>
        <dbReference type="SAM" id="MobiDB-lite"/>
    </source>
</evidence>
<dbReference type="KEGG" id="ccp:CHC_T00005310001"/>
<reference evidence="6" key="1">
    <citation type="journal article" date="2013" name="Proc. Natl. Acad. Sci. U.S.A.">
        <title>Genome structure and metabolic features in the red seaweed Chondrus crispus shed light on evolution of the Archaeplastida.</title>
        <authorList>
            <person name="Collen J."/>
            <person name="Porcel B."/>
            <person name="Carre W."/>
            <person name="Ball S.G."/>
            <person name="Chaparro C."/>
            <person name="Tonon T."/>
            <person name="Barbeyron T."/>
            <person name="Michel G."/>
            <person name="Noel B."/>
            <person name="Valentin K."/>
            <person name="Elias M."/>
            <person name="Artiguenave F."/>
            <person name="Arun A."/>
            <person name="Aury J.M."/>
            <person name="Barbosa-Neto J.F."/>
            <person name="Bothwell J.H."/>
            <person name="Bouget F.Y."/>
            <person name="Brillet L."/>
            <person name="Cabello-Hurtado F."/>
            <person name="Capella-Gutierrez S."/>
            <person name="Charrier B."/>
            <person name="Cladiere L."/>
            <person name="Cock J.M."/>
            <person name="Coelho S.M."/>
            <person name="Colleoni C."/>
            <person name="Czjzek M."/>
            <person name="Da Silva C."/>
            <person name="Delage L."/>
            <person name="Denoeud F."/>
            <person name="Deschamps P."/>
            <person name="Dittami S.M."/>
            <person name="Gabaldon T."/>
            <person name="Gachon C.M."/>
            <person name="Groisillier A."/>
            <person name="Herve C."/>
            <person name="Jabbari K."/>
            <person name="Katinka M."/>
            <person name="Kloareg B."/>
            <person name="Kowalczyk N."/>
            <person name="Labadie K."/>
            <person name="Leblanc C."/>
            <person name="Lopez P.J."/>
            <person name="McLachlan D.H."/>
            <person name="Meslet-Cladiere L."/>
            <person name="Moustafa A."/>
            <person name="Nehr Z."/>
            <person name="Nyvall Collen P."/>
            <person name="Panaud O."/>
            <person name="Partensky F."/>
            <person name="Poulain J."/>
            <person name="Rensing S.A."/>
            <person name="Rousvoal S."/>
            <person name="Samson G."/>
            <person name="Symeonidi A."/>
            <person name="Weissenbach J."/>
            <person name="Zambounis A."/>
            <person name="Wincker P."/>
            <person name="Boyen C."/>
        </authorList>
    </citation>
    <scope>NUCLEOTIDE SEQUENCE [LARGE SCALE GENOMIC DNA]</scope>
    <source>
        <strain evidence="6">cv. Stackhouse</strain>
    </source>
</reference>
<keyword evidence="6" id="KW-1185">Reference proteome</keyword>
<dbReference type="GeneID" id="17324621"/>
<evidence type="ECO:0000313" key="5">
    <source>
        <dbReference type="EMBL" id="CDF37085.1"/>
    </source>
</evidence>
<dbReference type="PhylomeDB" id="R7QI49"/>
<dbReference type="OrthoDB" id="674948at2759"/>
<dbReference type="Gramene" id="CDF37085">
    <property type="protein sequence ID" value="CDF37085"/>
    <property type="gene ID" value="CHC_T00005310001"/>
</dbReference>
<evidence type="ECO:0000256" key="4">
    <source>
        <dbReference type="SAM" id="Phobius"/>
    </source>
</evidence>
<feature type="transmembrane region" description="Helical" evidence="4">
    <location>
        <begin position="58"/>
        <end position="83"/>
    </location>
</feature>
<keyword evidence="4" id="KW-0812">Transmembrane</keyword>
<protein>
    <recommendedName>
        <fullName evidence="7">NAD(P)-binding domain-containing protein</fullName>
    </recommendedName>
</protein>
<dbReference type="AlphaFoldDB" id="R7QI49"/>
<dbReference type="Proteomes" id="UP000012073">
    <property type="component" value="Unassembled WGS sequence"/>
</dbReference>
<gene>
    <name evidence="5" type="ORF">CHC_T00005310001</name>
</gene>
<keyword evidence="4" id="KW-1133">Transmembrane helix</keyword>
<accession>R7QI49</accession>
<dbReference type="SUPFAM" id="SSF51735">
    <property type="entry name" value="NAD(P)-binding Rossmann-fold domains"/>
    <property type="match status" value="1"/>
</dbReference>
<feature type="region of interest" description="Disordered" evidence="3">
    <location>
        <begin position="392"/>
        <end position="415"/>
    </location>
</feature>
<evidence type="ECO:0000313" key="6">
    <source>
        <dbReference type="Proteomes" id="UP000012073"/>
    </source>
</evidence>
<organism evidence="5 6">
    <name type="scientific">Chondrus crispus</name>
    <name type="common">Carrageen Irish moss</name>
    <name type="synonym">Polymorpha crispa</name>
    <dbReference type="NCBI Taxonomy" id="2769"/>
    <lineage>
        <taxon>Eukaryota</taxon>
        <taxon>Rhodophyta</taxon>
        <taxon>Florideophyceae</taxon>
        <taxon>Rhodymeniophycidae</taxon>
        <taxon>Gigartinales</taxon>
        <taxon>Gigartinaceae</taxon>
        <taxon>Chondrus</taxon>
    </lineage>
</organism>
<evidence type="ECO:0008006" key="7">
    <source>
        <dbReference type="Google" id="ProtNLM"/>
    </source>
</evidence>
<dbReference type="EMBL" id="HG001814">
    <property type="protein sequence ID" value="CDF37085.1"/>
    <property type="molecule type" value="Genomic_DNA"/>
</dbReference>
<proteinExistence type="inferred from homology"/>
<dbReference type="InterPro" id="IPR036291">
    <property type="entry name" value="NAD(P)-bd_dom_sf"/>
</dbReference>
<name>R7QI49_CHOCR</name>
<dbReference type="PANTHER" id="PTHR43574">
    <property type="entry name" value="EPIMERASE-RELATED"/>
    <property type="match status" value="1"/>
</dbReference>
<evidence type="ECO:0000256" key="1">
    <source>
        <dbReference type="ARBA" id="ARBA00007637"/>
    </source>
</evidence>
<evidence type="ECO:0000256" key="2">
    <source>
        <dbReference type="ARBA" id="ARBA00023027"/>
    </source>
</evidence>
<sequence length="415" mass="45621">MMAEAVRSGEGKHLGGWRRTIVGKEVVLFFRYTAMYEFNQSRPASSPRPDTKLLTFRLLLILHPLLSTIPMVMALPLCFLSALPLHRQTSSCSFSPETRHVSPSYRPSTARHTRNVRRAPVMTNTDDLLIIGAGTLGRLIATVWREAHPAATILGETRSATSHVAVALAGATPSLAGSSTEKFPYVVFCAPPGQSEDYPAAAAIAASRISSGGRLVFTSSGSVHGRSATRITEETPELREGRSLVLAEAEDKVLAVPEGNVIRLAGLYTRDRGPHVFWLRKRAVPGPVDSFVNMLHYEDAATAVVAVLRMKEEKREGRSKFLACAERSVTRREICEAALKHPKYKETGVPEYGEGEAGEPRLYDGSWTRRVTGWKPKYEAFDDFMEIDAESSSLGRSHVNGKTSQKIQQYPVSRG</sequence>
<keyword evidence="4" id="KW-0472">Membrane</keyword>
<dbReference type="Gene3D" id="3.40.50.720">
    <property type="entry name" value="NAD(P)-binding Rossmann-like Domain"/>
    <property type="match status" value="1"/>
</dbReference>
<keyword evidence="2" id="KW-0520">NAD</keyword>
<dbReference type="RefSeq" id="XP_005716904.1">
    <property type="nucleotide sequence ID" value="XM_005716847.1"/>
</dbReference>